<reference evidence="1" key="2">
    <citation type="submission" date="2025-09" db="UniProtKB">
        <authorList>
            <consortium name="Ensembl"/>
        </authorList>
    </citation>
    <scope>IDENTIFICATION</scope>
</reference>
<dbReference type="GeneTree" id="ENSGT00910000144740"/>
<organism evidence="1 2">
    <name type="scientific">Labrus bergylta</name>
    <name type="common">ballan wrasse</name>
    <dbReference type="NCBI Taxonomy" id="56723"/>
    <lineage>
        <taxon>Eukaryota</taxon>
        <taxon>Metazoa</taxon>
        <taxon>Chordata</taxon>
        <taxon>Craniata</taxon>
        <taxon>Vertebrata</taxon>
        <taxon>Euteleostomi</taxon>
        <taxon>Actinopterygii</taxon>
        <taxon>Neopterygii</taxon>
        <taxon>Teleostei</taxon>
        <taxon>Neoteleostei</taxon>
        <taxon>Acanthomorphata</taxon>
        <taxon>Eupercaria</taxon>
        <taxon>Labriformes</taxon>
        <taxon>Labridae</taxon>
        <taxon>Labrus</taxon>
    </lineage>
</organism>
<reference evidence="1" key="1">
    <citation type="submission" date="2025-08" db="UniProtKB">
        <authorList>
            <consortium name="Ensembl"/>
        </authorList>
    </citation>
    <scope>IDENTIFICATION</scope>
</reference>
<dbReference type="Ensembl" id="ENSLBET00000009997.1">
    <property type="protein sequence ID" value="ENSLBEP00000009476.1"/>
    <property type="gene ID" value="ENSLBEG00000007348.1"/>
</dbReference>
<protein>
    <submittedName>
        <fullName evidence="1">Uncharacterized protein</fullName>
    </submittedName>
</protein>
<dbReference type="InterPro" id="IPR045860">
    <property type="entry name" value="Snake_toxin-like_sf"/>
</dbReference>
<dbReference type="SUPFAM" id="SSF57302">
    <property type="entry name" value="Snake toxin-like"/>
    <property type="match status" value="1"/>
</dbReference>
<keyword evidence="2" id="KW-1185">Reference proteome</keyword>
<dbReference type="Gene3D" id="2.10.60.10">
    <property type="entry name" value="CD59"/>
    <property type="match status" value="1"/>
</dbReference>
<evidence type="ECO:0000313" key="2">
    <source>
        <dbReference type="Proteomes" id="UP000261660"/>
    </source>
</evidence>
<name>A0A3Q3EPM7_9LABR</name>
<dbReference type="AlphaFoldDB" id="A0A3Q3EPM7"/>
<dbReference type="Proteomes" id="UP000261660">
    <property type="component" value="Unplaced"/>
</dbReference>
<evidence type="ECO:0000313" key="1">
    <source>
        <dbReference type="Ensembl" id="ENSLBEP00000009476.1"/>
    </source>
</evidence>
<accession>A0A3Q3EPM7</accession>
<sequence length="104" mass="10948">QCRLGIFGSCLFGSDVTSSFLHAFFTHVLPEFNATGSLTLQIRGCLDSDLCGKTLTGSILGAGYTTSFQCCTTDLCNAAGSLQLPLTVALCAAMLSSLWGIWDL</sequence>
<dbReference type="InParanoid" id="A0A3Q3EPM7"/>
<proteinExistence type="predicted"/>